<dbReference type="STRING" id="281362.AT959_13650"/>
<dbReference type="GO" id="GO:0005829">
    <property type="term" value="C:cytosol"/>
    <property type="evidence" value="ECO:0007669"/>
    <property type="project" value="TreeGrafter"/>
</dbReference>
<name>A0A133XHG5_9RHOO</name>
<dbReference type="GO" id="GO:0033592">
    <property type="term" value="F:RNA strand annealing activity"/>
    <property type="evidence" value="ECO:0007669"/>
    <property type="project" value="InterPro"/>
</dbReference>
<dbReference type="PANTHER" id="PTHR38106:SF1">
    <property type="entry name" value="RNA CHAPERONE PROQ"/>
    <property type="match status" value="1"/>
</dbReference>
<accession>A0A133XHG5</accession>
<dbReference type="EMBL" id="LODL01000021">
    <property type="protein sequence ID" value="KXB30380.1"/>
    <property type="molecule type" value="Genomic_DNA"/>
</dbReference>
<keyword evidence="2" id="KW-0694">RNA-binding</keyword>
<dbReference type="Gene3D" id="1.10.1710.10">
    <property type="entry name" value="ProQ/FinO domain"/>
    <property type="match status" value="1"/>
</dbReference>
<feature type="compositionally biased region" description="Basic and acidic residues" evidence="4">
    <location>
        <begin position="92"/>
        <end position="129"/>
    </location>
</feature>
<dbReference type="InterPro" id="IPR016103">
    <property type="entry name" value="ProQ/FinO"/>
</dbReference>
<dbReference type="GO" id="GO:0010608">
    <property type="term" value="P:post-transcriptional regulation of gene expression"/>
    <property type="evidence" value="ECO:0007669"/>
    <property type="project" value="InterPro"/>
</dbReference>
<dbReference type="AlphaFoldDB" id="A0A133XHG5"/>
<proteinExistence type="predicted"/>
<evidence type="ECO:0000313" key="7">
    <source>
        <dbReference type="Proteomes" id="UP000070186"/>
    </source>
</evidence>
<reference evidence="6 7" key="1">
    <citation type="submission" date="2015-12" db="EMBL/GenBank/DDBJ databases">
        <title>Nitrous oxide reduction kinetics distinguish bacteria harboring typical versus atypical NosZ.</title>
        <authorList>
            <person name="Yoon S."/>
            <person name="Nissen S."/>
            <person name="Park D."/>
            <person name="Sanford R.A."/>
            <person name="Loeffler F.E."/>
        </authorList>
    </citation>
    <scope>NUCLEOTIDE SEQUENCE [LARGE SCALE GENOMIC DNA]</scope>
    <source>
        <strain evidence="6 7">ATCC BAA-841</strain>
    </source>
</reference>
<dbReference type="Pfam" id="PF04352">
    <property type="entry name" value="ProQ"/>
    <property type="match status" value="1"/>
</dbReference>
<comment type="caution">
    <text evidence="6">The sequence shown here is derived from an EMBL/GenBank/DDBJ whole genome shotgun (WGS) entry which is preliminary data.</text>
</comment>
<evidence type="ECO:0000256" key="2">
    <source>
        <dbReference type="ARBA" id="ARBA00022884"/>
    </source>
</evidence>
<dbReference type="GO" id="GO:0034057">
    <property type="term" value="F:RNA strand-exchange activity"/>
    <property type="evidence" value="ECO:0007669"/>
    <property type="project" value="InterPro"/>
</dbReference>
<organism evidence="6 7">
    <name type="scientific">Dechloromonas denitrificans</name>
    <dbReference type="NCBI Taxonomy" id="281362"/>
    <lineage>
        <taxon>Bacteria</taxon>
        <taxon>Pseudomonadati</taxon>
        <taxon>Pseudomonadota</taxon>
        <taxon>Betaproteobacteria</taxon>
        <taxon>Rhodocyclales</taxon>
        <taxon>Azonexaceae</taxon>
        <taxon>Dechloromonas</taxon>
    </lineage>
</organism>
<dbReference type="SMART" id="SM00945">
    <property type="entry name" value="ProQ"/>
    <property type="match status" value="1"/>
</dbReference>
<evidence type="ECO:0000256" key="4">
    <source>
        <dbReference type="SAM" id="MobiDB-lite"/>
    </source>
</evidence>
<dbReference type="RefSeq" id="WP_066883949.1">
    <property type="nucleotide sequence ID" value="NZ_LODL01000021.1"/>
</dbReference>
<feature type="region of interest" description="Disordered" evidence="4">
    <location>
        <begin position="84"/>
        <end position="141"/>
    </location>
</feature>
<keyword evidence="7" id="KW-1185">Reference proteome</keyword>
<gene>
    <name evidence="6" type="ORF">AT959_13650</name>
</gene>
<dbReference type="InterPro" id="IPR036442">
    <property type="entry name" value="ProQ/FinO_sf"/>
</dbReference>
<dbReference type="Proteomes" id="UP000070186">
    <property type="component" value="Unassembled WGS sequence"/>
</dbReference>
<keyword evidence="1" id="KW-0963">Cytoplasm</keyword>
<dbReference type="PANTHER" id="PTHR38106">
    <property type="entry name" value="RNA CHAPERONE PROQ"/>
    <property type="match status" value="1"/>
</dbReference>
<keyword evidence="3" id="KW-0143">Chaperone</keyword>
<feature type="domain" description="ProQ/FinO" evidence="5">
    <location>
        <begin position="11"/>
        <end position="118"/>
    </location>
</feature>
<evidence type="ECO:0000256" key="1">
    <source>
        <dbReference type="ARBA" id="ARBA00022490"/>
    </source>
</evidence>
<evidence type="ECO:0000313" key="6">
    <source>
        <dbReference type="EMBL" id="KXB30380.1"/>
    </source>
</evidence>
<protein>
    <recommendedName>
        <fullName evidence="5">ProQ/FinO domain-containing protein</fullName>
    </recommendedName>
</protein>
<evidence type="ECO:0000259" key="5">
    <source>
        <dbReference type="SMART" id="SM00945"/>
    </source>
</evidence>
<dbReference type="SUPFAM" id="SSF48657">
    <property type="entry name" value="FinO-like"/>
    <property type="match status" value="1"/>
</dbReference>
<dbReference type="InterPro" id="IPR023529">
    <property type="entry name" value="ProQ"/>
</dbReference>
<evidence type="ECO:0000256" key="3">
    <source>
        <dbReference type="ARBA" id="ARBA00023186"/>
    </source>
</evidence>
<sequence>MNTVNATPETPPAQTPRSLLKKLQADFAVFRDSQPLAIGIDKQLLARMPEIQRKVLRVALGIHTNSMRYLKVMEKATVRFDLDGNSTDEVTDEHRKHASETIRERLKKEAEKRKAERAAEAAERQRTEKLGQLLEKFGRNG</sequence>